<keyword evidence="2" id="KW-1185">Reference proteome</keyword>
<accession>A0A2A2F5I8</accession>
<dbReference type="EMBL" id="NSKD01000004">
    <property type="protein sequence ID" value="PAU80188.1"/>
    <property type="molecule type" value="Genomic_DNA"/>
</dbReference>
<evidence type="ECO:0000313" key="1">
    <source>
        <dbReference type="EMBL" id="PAU80188.1"/>
    </source>
</evidence>
<name>A0A2A2F5I8_9GAMM</name>
<dbReference type="RefSeq" id="WP_143421423.1">
    <property type="nucleotide sequence ID" value="NZ_NSKD01000004.1"/>
</dbReference>
<dbReference type="Proteomes" id="UP000218896">
    <property type="component" value="Unassembled WGS sequence"/>
</dbReference>
<sequence length="232" mass="26618">MLEIVMALGGGVIGWALKHYWDSKHYQLAVRQNVENWTVRVQEWSEEAISCLNRAHHVLNWTKDDPYSVEQRELREELALELSTLVEQGRLYFPNENRSAYGHGRQSARKGYRSAVLDPLVAAGQLLHDGSQLGFDLPDPKEKYGRNKYAKAIRLYSNAFLSFIEIILSVREGNRRRIDLVRKAGAETEAMQLDRLLFPSDEVPPPGHRYWLGCEMEPKSPSVEEVLGGQWQ</sequence>
<protein>
    <submittedName>
        <fullName evidence="1">Uncharacterized protein</fullName>
    </submittedName>
</protein>
<reference evidence="1 2" key="1">
    <citation type="submission" date="2017-08" db="EMBL/GenBank/DDBJ databases">
        <title>Halovibrio sewagensis sp. nov., isolated from wastewater of high salinity.</title>
        <authorList>
            <person name="Dong X."/>
            <person name="Zhang G."/>
        </authorList>
    </citation>
    <scope>NUCLEOTIDE SEQUENCE [LARGE SCALE GENOMIC DNA]</scope>
    <source>
        <strain evidence="1 2">YL5-2</strain>
    </source>
</reference>
<comment type="caution">
    <text evidence="1">The sequence shown here is derived from an EMBL/GenBank/DDBJ whole genome shotgun (WGS) entry which is preliminary data.</text>
</comment>
<dbReference type="OrthoDB" id="7063780at2"/>
<dbReference type="AlphaFoldDB" id="A0A2A2F5I8"/>
<evidence type="ECO:0000313" key="2">
    <source>
        <dbReference type="Proteomes" id="UP000218896"/>
    </source>
</evidence>
<organism evidence="1 2">
    <name type="scientific">Halovibrio salipaludis</name>
    <dbReference type="NCBI Taxonomy" id="2032626"/>
    <lineage>
        <taxon>Bacteria</taxon>
        <taxon>Pseudomonadati</taxon>
        <taxon>Pseudomonadota</taxon>
        <taxon>Gammaproteobacteria</taxon>
        <taxon>Oceanospirillales</taxon>
        <taxon>Halomonadaceae</taxon>
        <taxon>Halovibrio</taxon>
    </lineage>
</organism>
<gene>
    <name evidence="1" type="ORF">CK501_11150</name>
</gene>
<proteinExistence type="predicted"/>